<protein>
    <submittedName>
        <fullName evidence="5">DNA-binding transcriptional regulator, GntR family</fullName>
    </submittedName>
</protein>
<reference evidence="6" key="1">
    <citation type="submission" date="2016-10" db="EMBL/GenBank/DDBJ databases">
        <authorList>
            <person name="Varghese N."/>
            <person name="Submissions S."/>
        </authorList>
    </citation>
    <scope>NUCLEOTIDE SEQUENCE [LARGE SCALE GENOMIC DNA]</scope>
    <source>
        <strain evidence="6">DSM 21743</strain>
    </source>
</reference>
<keyword evidence="2 5" id="KW-0238">DNA-binding</keyword>
<keyword evidence="1" id="KW-0805">Transcription regulation</keyword>
<name>A0A1H2LK76_9ACTN</name>
<dbReference type="SUPFAM" id="SSF46785">
    <property type="entry name" value="Winged helix' DNA-binding domain"/>
    <property type="match status" value="1"/>
</dbReference>
<feature type="domain" description="HTH gntR-type" evidence="4">
    <location>
        <begin position="17"/>
        <end position="84"/>
    </location>
</feature>
<dbReference type="PROSITE" id="PS50949">
    <property type="entry name" value="HTH_GNTR"/>
    <property type="match status" value="1"/>
</dbReference>
<dbReference type="InterPro" id="IPR011711">
    <property type="entry name" value="GntR_C"/>
</dbReference>
<dbReference type="GO" id="GO:0003677">
    <property type="term" value="F:DNA binding"/>
    <property type="evidence" value="ECO:0007669"/>
    <property type="project" value="UniProtKB-KW"/>
</dbReference>
<dbReference type="InterPro" id="IPR008920">
    <property type="entry name" value="TF_FadR/GntR_C"/>
</dbReference>
<gene>
    <name evidence="5" type="ORF">SAMN04488544_0296</name>
</gene>
<dbReference type="InterPro" id="IPR036390">
    <property type="entry name" value="WH_DNA-bd_sf"/>
</dbReference>
<dbReference type="PANTHER" id="PTHR43537:SF49">
    <property type="entry name" value="TRANSCRIPTIONAL REGULATORY PROTEIN"/>
    <property type="match status" value="1"/>
</dbReference>
<dbReference type="InterPro" id="IPR036388">
    <property type="entry name" value="WH-like_DNA-bd_sf"/>
</dbReference>
<dbReference type="RefSeq" id="WP_091072716.1">
    <property type="nucleotide sequence ID" value="NZ_LT629799.1"/>
</dbReference>
<dbReference type="SUPFAM" id="SSF48008">
    <property type="entry name" value="GntR ligand-binding domain-like"/>
    <property type="match status" value="1"/>
</dbReference>
<dbReference type="OrthoDB" id="3267569at2"/>
<keyword evidence="3" id="KW-0804">Transcription</keyword>
<evidence type="ECO:0000256" key="3">
    <source>
        <dbReference type="ARBA" id="ARBA00023163"/>
    </source>
</evidence>
<organism evidence="5 6">
    <name type="scientific">Microlunatus sagamiharensis</name>
    <dbReference type="NCBI Taxonomy" id="546874"/>
    <lineage>
        <taxon>Bacteria</taxon>
        <taxon>Bacillati</taxon>
        <taxon>Actinomycetota</taxon>
        <taxon>Actinomycetes</taxon>
        <taxon>Propionibacteriales</taxon>
        <taxon>Propionibacteriaceae</taxon>
        <taxon>Microlunatus</taxon>
    </lineage>
</organism>
<dbReference type="Gene3D" id="1.10.10.10">
    <property type="entry name" value="Winged helix-like DNA-binding domain superfamily/Winged helix DNA-binding domain"/>
    <property type="match status" value="1"/>
</dbReference>
<keyword evidence="6" id="KW-1185">Reference proteome</keyword>
<evidence type="ECO:0000313" key="6">
    <source>
        <dbReference type="Proteomes" id="UP000198825"/>
    </source>
</evidence>
<dbReference type="Gene3D" id="1.20.120.530">
    <property type="entry name" value="GntR ligand-binding domain-like"/>
    <property type="match status" value="1"/>
</dbReference>
<sequence>MGHAPDPGSLLLTAPEPRASDLAYLQLRDMVVDLRLPPGAVLNEQQLAASTGFGRMPVREALARLAVDRFVSVVPRRGTFVTPLGLAEVLAMFEAREAIECGVAHLAARRATPAQLERLRALADSADEVRASDAIEQHLHADHAIHAHLVEMTCNDLLVEAVERLLQHSLRFWRSYWTTHEPRGAAMLSHAELIDAVAAGDSDAAEQAMRDHLAVSRGTIQDAFRH</sequence>
<evidence type="ECO:0000256" key="2">
    <source>
        <dbReference type="ARBA" id="ARBA00023125"/>
    </source>
</evidence>
<dbReference type="AlphaFoldDB" id="A0A1H2LK76"/>
<dbReference type="CDD" id="cd07377">
    <property type="entry name" value="WHTH_GntR"/>
    <property type="match status" value="1"/>
</dbReference>
<dbReference type="Pfam" id="PF00392">
    <property type="entry name" value="GntR"/>
    <property type="match status" value="1"/>
</dbReference>
<evidence type="ECO:0000313" key="5">
    <source>
        <dbReference type="EMBL" id="SDU80971.1"/>
    </source>
</evidence>
<dbReference type="STRING" id="546874.SAMN04488544_0296"/>
<dbReference type="Pfam" id="PF07729">
    <property type="entry name" value="FCD"/>
    <property type="match status" value="1"/>
</dbReference>
<dbReference type="Proteomes" id="UP000198825">
    <property type="component" value="Chromosome I"/>
</dbReference>
<accession>A0A1H2LK76</accession>
<dbReference type="EMBL" id="LT629799">
    <property type="protein sequence ID" value="SDU80971.1"/>
    <property type="molecule type" value="Genomic_DNA"/>
</dbReference>
<dbReference type="InterPro" id="IPR000524">
    <property type="entry name" value="Tscrpt_reg_HTH_GntR"/>
</dbReference>
<dbReference type="SMART" id="SM00895">
    <property type="entry name" value="FCD"/>
    <property type="match status" value="1"/>
</dbReference>
<evidence type="ECO:0000256" key="1">
    <source>
        <dbReference type="ARBA" id="ARBA00023015"/>
    </source>
</evidence>
<dbReference type="SMART" id="SM00345">
    <property type="entry name" value="HTH_GNTR"/>
    <property type="match status" value="1"/>
</dbReference>
<dbReference type="GO" id="GO:0003700">
    <property type="term" value="F:DNA-binding transcription factor activity"/>
    <property type="evidence" value="ECO:0007669"/>
    <property type="project" value="InterPro"/>
</dbReference>
<dbReference type="PANTHER" id="PTHR43537">
    <property type="entry name" value="TRANSCRIPTIONAL REGULATOR, GNTR FAMILY"/>
    <property type="match status" value="1"/>
</dbReference>
<proteinExistence type="predicted"/>
<evidence type="ECO:0000259" key="4">
    <source>
        <dbReference type="PROSITE" id="PS50949"/>
    </source>
</evidence>